<dbReference type="Pfam" id="PF02627">
    <property type="entry name" value="CMD"/>
    <property type="match status" value="1"/>
</dbReference>
<name>A0A2N4UGW1_9BURK</name>
<evidence type="ECO:0000259" key="2">
    <source>
        <dbReference type="Pfam" id="PF02627"/>
    </source>
</evidence>
<dbReference type="Proteomes" id="UP000234328">
    <property type="component" value="Unassembled WGS sequence"/>
</dbReference>
<evidence type="ECO:0000313" key="3">
    <source>
        <dbReference type="EMBL" id="PLC54248.1"/>
    </source>
</evidence>
<feature type="region of interest" description="Disordered" evidence="1">
    <location>
        <begin position="107"/>
        <end position="133"/>
    </location>
</feature>
<dbReference type="RefSeq" id="WP_102069689.1">
    <property type="nucleotide sequence ID" value="NZ_PDNV01000005.1"/>
</dbReference>
<organism evidence="3 4">
    <name type="scientific">Pollutimonas nitritireducens</name>
    <dbReference type="NCBI Taxonomy" id="2045209"/>
    <lineage>
        <taxon>Bacteria</taxon>
        <taxon>Pseudomonadati</taxon>
        <taxon>Pseudomonadota</taxon>
        <taxon>Betaproteobacteria</taxon>
        <taxon>Burkholderiales</taxon>
        <taxon>Alcaligenaceae</taxon>
        <taxon>Pollutimonas</taxon>
    </lineage>
</organism>
<protein>
    <submittedName>
        <fullName evidence="3">Alkylhydroperoxidase</fullName>
    </submittedName>
</protein>
<dbReference type="InterPro" id="IPR029032">
    <property type="entry name" value="AhpD-like"/>
</dbReference>
<accession>A0A2N4UGW1</accession>
<keyword evidence="3" id="KW-0560">Oxidoreductase</keyword>
<evidence type="ECO:0000256" key="1">
    <source>
        <dbReference type="SAM" id="MobiDB-lite"/>
    </source>
</evidence>
<feature type="domain" description="Carboxymuconolactone decarboxylase-like" evidence="2">
    <location>
        <begin position="22"/>
        <end position="103"/>
    </location>
</feature>
<dbReference type="PANTHER" id="PTHR33930">
    <property type="entry name" value="ALKYL HYDROPEROXIDE REDUCTASE AHPD"/>
    <property type="match status" value="1"/>
</dbReference>
<dbReference type="NCBIfam" id="TIGR00778">
    <property type="entry name" value="ahpD_dom"/>
    <property type="match status" value="1"/>
</dbReference>
<reference evidence="3 4" key="1">
    <citation type="submission" date="2017-10" db="EMBL/GenBank/DDBJ databases">
        <title>Two draft genome sequences of Pusillimonas sp. strains isolated from a nitrate- and radionuclide-contaminated groundwater in Russia.</title>
        <authorList>
            <person name="Grouzdev D.S."/>
            <person name="Tourova T.P."/>
            <person name="Goeva M.A."/>
            <person name="Babich T.L."/>
            <person name="Sokolova D.S."/>
            <person name="Abdullin R."/>
            <person name="Poltaraus A.B."/>
            <person name="Toshchakov S.V."/>
            <person name="Nazina T.N."/>
        </authorList>
    </citation>
    <scope>NUCLEOTIDE SEQUENCE [LARGE SCALE GENOMIC DNA]</scope>
    <source>
        <strain evidence="3 4">JR1/69-2-13</strain>
    </source>
</reference>
<proteinExistence type="predicted"/>
<dbReference type="PANTHER" id="PTHR33930:SF2">
    <property type="entry name" value="BLR3452 PROTEIN"/>
    <property type="match status" value="1"/>
</dbReference>
<dbReference type="GO" id="GO:0051920">
    <property type="term" value="F:peroxiredoxin activity"/>
    <property type="evidence" value="ECO:0007669"/>
    <property type="project" value="InterPro"/>
</dbReference>
<sequence length="133" mass="14057">MDDAMYPNPTAEIARKRAELAPEPLAAFKAFSKAVMAPGALDVRTKQLIAIAVAHVTQCPYCIKGHTEGAARAGASDAQIMEAIWVAAEMRAGGAYAHSTLALQTLDHLHGQNPGQEDRSAASSDNTDTPRTD</sequence>
<dbReference type="InterPro" id="IPR004675">
    <property type="entry name" value="AhpD_core"/>
</dbReference>
<keyword evidence="4" id="KW-1185">Reference proteome</keyword>
<dbReference type="EMBL" id="PDNV01000005">
    <property type="protein sequence ID" value="PLC54248.1"/>
    <property type="molecule type" value="Genomic_DNA"/>
</dbReference>
<dbReference type="SUPFAM" id="SSF69118">
    <property type="entry name" value="AhpD-like"/>
    <property type="match status" value="1"/>
</dbReference>
<comment type="caution">
    <text evidence="3">The sequence shown here is derived from an EMBL/GenBank/DDBJ whole genome shotgun (WGS) entry which is preliminary data.</text>
</comment>
<evidence type="ECO:0000313" key="4">
    <source>
        <dbReference type="Proteomes" id="UP000234328"/>
    </source>
</evidence>
<dbReference type="AlphaFoldDB" id="A0A2N4UGW1"/>
<gene>
    <name evidence="3" type="ORF">CR155_09040</name>
</gene>
<keyword evidence="3" id="KW-0575">Peroxidase</keyword>
<dbReference type="Gene3D" id="1.20.1290.10">
    <property type="entry name" value="AhpD-like"/>
    <property type="match status" value="1"/>
</dbReference>
<dbReference type="InterPro" id="IPR003779">
    <property type="entry name" value="CMD-like"/>
</dbReference>
<dbReference type="OrthoDB" id="1683318at2"/>